<keyword evidence="2" id="KW-0808">Transferase</keyword>
<keyword evidence="3" id="KW-1185">Reference proteome</keyword>
<dbReference type="GO" id="GO:0016301">
    <property type="term" value="F:kinase activity"/>
    <property type="evidence" value="ECO:0007669"/>
    <property type="project" value="UniProtKB-KW"/>
</dbReference>
<dbReference type="AlphaFoldDB" id="A0A1R3FYH2"/>
<gene>
    <name evidence="2" type="ORF">COLO4_37872</name>
</gene>
<protein>
    <submittedName>
        <fullName evidence="2">Mitogen-activated protein kinase-binding protein 1-like protein</fullName>
    </submittedName>
</protein>
<reference evidence="3" key="1">
    <citation type="submission" date="2013-09" db="EMBL/GenBank/DDBJ databases">
        <title>Corchorus olitorius genome sequencing.</title>
        <authorList>
            <person name="Alam M."/>
            <person name="Haque M.S."/>
            <person name="Islam M.S."/>
            <person name="Emdad E.M."/>
            <person name="Islam M.M."/>
            <person name="Ahmed B."/>
            <person name="Halim A."/>
            <person name="Hossen Q.M.M."/>
            <person name="Hossain M.Z."/>
            <person name="Ahmed R."/>
            <person name="Khan M.M."/>
            <person name="Islam R."/>
            <person name="Rashid M.M."/>
            <person name="Khan S.A."/>
            <person name="Rahman M.S."/>
            <person name="Alam M."/>
            <person name="Yahiya A.S."/>
            <person name="Khan M.S."/>
            <person name="Azam M.S."/>
            <person name="Haque T."/>
            <person name="Lashkar M.Z.H."/>
            <person name="Akhand A.I."/>
            <person name="Morshed G."/>
            <person name="Roy S."/>
            <person name="Uddin K.S."/>
            <person name="Rabeya T."/>
            <person name="Hossain A.S."/>
            <person name="Chowdhury A."/>
            <person name="Snigdha A.R."/>
            <person name="Mortoza M.S."/>
            <person name="Matin S.A."/>
            <person name="Hoque S.M.E."/>
            <person name="Islam M.K."/>
            <person name="Roy D.K."/>
            <person name="Haider R."/>
            <person name="Moosa M.M."/>
            <person name="Elias S.M."/>
            <person name="Hasan A.M."/>
            <person name="Jahan S."/>
            <person name="Shafiuddin M."/>
            <person name="Mahmood N."/>
            <person name="Shommy N.S."/>
        </authorList>
    </citation>
    <scope>NUCLEOTIDE SEQUENCE [LARGE SCALE GENOMIC DNA]</scope>
    <source>
        <strain evidence="3">cv. O-4</strain>
    </source>
</reference>
<feature type="region of interest" description="Disordered" evidence="1">
    <location>
        <begin position="1"/>
        <end position="71"/>
    </location>
</feature>
<evidence type="ECO:0000256" key="1">
    <source>
        <dbReference type="SAM" id="MobiDB-lite"/>
    </source>
</evidence>
<sequence length="71" mass="8050">MLKRNPSRHPPIRLKSQHRRTTAPELQLSSDLAQNSSADSPRRPEYKSGLSFVGSSPQLPRSSFYRTEISL</sequence>
<accession>A0A1R3FYH2</accession>
<evidence type="ECO:0000313" key="3">
    <source>
        <dbReference type="Proteomes" id="UP000187203"/>
    </source>
</evidence>
<feature type="compositionally biased region" description="Polar residues" evidence="1">
    <location>
        <begin position="53"/>
        <end position="71"/>
    </location>
</feature>
<dbReference type="EMBL" id="AWUE01024397">
    <property type="protein sequence ID" value="OMO50884.1"/>
    <property type="molecule type" value="Genomic_DNA"/>
</dbReference>
<feature type="compositionally biased region" description="Basic residues" evidence="1">
    <location>
        <begin position="1"/>
        <end position="21"/>
    </location>
</feature>
<organism evidence="2 3">
    <name type="scientific">Corchorus olitorius</name>
    <dbReference type="NCBI Taxonomy" id="93759"/>
    <lineage>
        <taxon>Eukaryota</taxon>
        <taxon>Viridiplantae</taxon>
        <taxon>Streptophyta</taxon>
        <taxon>Embryophyta</taxon>
        <taxon>Tracheophyta</taxon>
        <taxon>Spermatophyta</taxon>
        <taxon>Magnoliopsida</taxon>
        <taxon>eudicotyledons</taxon>
        <taxon>Gunneridae</taxon>
        <taxon>Pentapetalae</taxon>
        <taxon>rosids</taxon>
        <taxon>malvids</taxon>
        <taxon>Malvales</taxon>
        <taxon>Malvaceae</taxon>
        <taxon>Grewioideae</taxon>
        <taxon>Apeibeae</taxon>
        <taxon>Corchorus</taxon>
    </lineage>
</organism>
<proteinExistence type="predicted"/>
<name>A0A1R3FYH2_9ROSI</name>
<comment type="caution">
    <text evidence="2">The sequence shown here is derived from an EMBL/GenBank/DDBJ whole genome shotgun (WGS) entry which is preliminary data.</text>
</comment>
<evidence type="ECO:0000313" key="2">
    <source>
        <dbReference type="EMBL" id="OMO50884.1"/>
    </source>
</evidence>
<keyword evidence="2" id="KW-0418">Kinase</keyword>
<dbReference type="Proteomes" id="UP000187203">
    <property type="component" value="Unassembled WGS sequence"/>
</dbReference>
<feature type="compositionally biased region" description="Polar residues" evidence="1">
    <location>
        <begin position="27"/>
        <end position="39"/>
    </location>
</feature>